<proteinExistence type="predicted"/>
<evidence type="ECO:0000313" key="1">
    <source>
        <dbReference type="EMBL" id="JAI05928.1"/>
    </source>
</evidence>
<reference evidence="1" key="2">
    <citation type="journal article" date="2015" name="Fish Shellfish Immunol.">
        <title>Early steps in the European eel (Anguilla anguilla)-Vibrio vulnificus interaction in the gills: Role of the RtxA13 toxin.</title>
        <authorList>
            <person name="Callol A."/>
            <person name="Pajuelo D."/>
            <person name="Ebbesson L."/>
            <person name="Teles M."/>
            <person name="MacKenzie S."/>
            <person name="Amaro C."/>
        </authorList>
    </citation>
    <scope>NUCLEOTIDE SEQUENCE</scope>
</reference>
<sequence length="15" mass="1809">MRSFYKIRSKLHGVS</sequence>
<name>A0A0E9XT67_ANGAN</name>
<reference evidence="1" key="1">
    <citation type="submission" date="2014-11" db="EMBL/GenBank/DDBJ databases">
        <authorList>
            <person name="Amaro Gonzalez C."/>
        </authorList>
    </citation>
    <scope>NUCLEOTIDE SEQUENCE</scope>
</reference>
<organism evidence="1">
    <name type="scientific">Anguilla anguilla</name>
    <name type="common">European freshwater eel</name>
    <name type="synonym">Muraena anguilla</name>
    <dbReference type="NCBI Taxonomy" id="7936"/>
    <lineage>
        <taxon>Eukaryota</taxon>
        <taxon>Metazoa</taxon>
        <taxon>Chordata</taxon>
        <taxon>Craniata</taxon>
        <taxon>Vertebrata</taxon>
        <taxon>Euteleostomi</taxon>
        <taxon>Actinopterygii</taxon>
        <taxon>Neopterygii</taxon>
        <taxon>Teleostei</taxon>
        <taxon>Anguilliformes</taxon>
        <taxon>Anguillidae</taxon>
        <taxon>Anguilla</taxon>
    </lineage>
</organism>
<accession>A0A0E9XT67</accession>
<protein>
    <submittedName>
        <fullName evidence="1">Uncharacterized protein</fullName>
    </submittedName>
</protein>
<dbReference type="EMBL" id="GBXM01002650">
    <property type="protein sequence ID" value="JAI05928.1"/>
    <property type="molecule type" value="Transcribed_RNA"/>
</dbReference>